<dbReference type="AlphaFoldDB" id="I3SN50"/>
<keyword evidence="1" id="KW-1133">Transmembrane helix</keyword>
<dbReference type="EMBL" id="BT141898">
    <property type="protein sequence ID" value="AFK41692.1"/>
    <property type="molecule type" value="mRNA"/>
</dbReference>
<evidence type="ECO:0000313" key="2">
    <source>
        <dbReference type="EMBL" id="AFK41692.1"/>
    </source>
</evidence>
<proteinExistence type="evidence at transcript level"/>
<evidence type="ECO:0000256" key="1">
    <source>
        <dbReference type="SAM" id="Phobius"/>
    </source>
</evidence>
<reference evidence="2" key="1">
    <citation type="submission" date="2012-05" db="EMBL/GenBank/DDBJ databases">
        <authorList>
            <person name="Krishnakumar V."/>
            <person name="Cheung F."/>
            <person name="Xiao Y."/>
            <person name="Chan A."/>
            <person name="Moskal W.A."/>
            <person name="Town C.D."/>
        </authorList>
    </citation>
    <scope>NUCLEOTIDE SEQUENCE</scope>
</reference>
<organism evidence="2">
    <name type="scientific">Lotus japonicus</name>
    <name type="common">Lotus corniculatus var. japonicus</name>
    <dbReference type="NCBI Taxonomy" id="34305"/>
    <lineage>
        <taxon>Eukaryota</taxon>
        <taxon>Viridiplantae</taxon>
        <taxon>Streptophyta</taxon>
        <taxon>Embryophyta</taxon>
        <taxon>Tracheophyta</taxon>
        <taxon>Spermatophyta</taxon>
        <taxon>Magnoliopsida</taxon>
        <taxon>eudicotyledons</taxon>
        <taxon>Gunneridae</taxon>
        <taxon>Pentapetalae</taxon>
        <taxon>rosids</taxon>
        <taxon>fabids</taxon>
        <taxon>Fabales</taxon>
        <taxon>Fabaceae</taxon>
        <taxon>Papilionoideae</taxon>
        <taxon>50 kb inversion clade</taxon>
        <taxon>NPAAA clade</taxon>
        <taxon>Hologalegina</taxon>
        <taxon>robinioid clade</taxon>
        <taxon>Loteae</taxon>
        <taxon>Lotus</taxon>
    </lineage>
</organism>
<feature type="transmembrane region" description="Helical" evidence="1">
    <location>
        <begin position="48"/>
        <end position="71"/>
    </location>
</feature>
<name>I3SN50_LOTJA</name>
<protein>
    <submittedName>
        <fullName evidence="2">Uncharacterized protein</fullName>
    </submittedName>
</protein>
<sequence>MMLWHLAVSYKVYFKNFDKGELHSILSFHWLPLIPSHIKMSFFINKRVVYSIITVLFSAIFYSVTILFCILSKPSCS</sequence>
<accession>I3SN50</accession>
<keyword evidence="1" id="KW-0472">Membrane</keyword>
<keyword evidence="1" id="KW-0812">Transmembrane</keyword>